<proteinExistence type="predicted"/>
<evidence type="ECO:0000313" key="1">
    <source>
        <dbReference type="EMBL" id="KAF0525832.1"/>
    </source>
</evidence>
<gene>
    <name evidence="1" type="ORF">F8M41_014323</name>
</gene>
<dbReference type="AlphaFoldDB" id="A0A8H4EP07"/>
<dbReference type="PANTHER" id="PTHR46919">
    <property type="entry name" value="ZINC FINGER, C3HC4 TYPE (RING FINGER) FAMILY PROTEIN"/>
    <property type="match status" value="1"/>
</dbReference>
<protein>
    <submittedName>
        <fullName evidence="1">Sacsin</fullName>
    </submittedName>
</protein>
<dbReference type="PANTHER" id="PTHR46919:SF2">
    <property type="entry name" value="SACSIN"/>
    <property type="match status" value="1"/>
</dbReference>
<organism evidence="1 2">
    <name type="scientific">Gigaspora margarita</name>
    <dbReference type="NCBI Taxonomy" id="4874"/>
    <lineage>
        <taxon>Eukaryota</taxon>
        <taxon>Fungi</taxon>
        <taxon>Fungi incertae sedis</taxon>
        <taxon>Mucoromycota</taxon>
        <taxon>Glomeromycotina</taxon>
        <taxon>Glomeromycetes</taxon>
        <taxon>Diversisporales</taxon>
        <taxon>Gigasporaceae</taxon>
        <taxon>Gigaspora</taxon>
    </lineage>
</organism>
<sequence>MLPTEVHPVIINLLHEQERLTVLMEDKNLEELEDLKPQKANPQFIRDILKNNKNNEFISNIQVKYHFVLLRYILEDKKYNDLENISLVPLFNNQFGKFDNSKTYYIASKEQFKLFFNAGLHYFIPIELLKSQKLLSNFINEVFRKVTNIKEFGEPTINSLLNQELNISSERDWNLSEPYSPFPLLEVYDPNDQHKHQLVSLKNAESRPLIYHNSASNSDIIQMLANLGIRFTKHQPDTKLSKYIYELGPS</sequence>
<evidence type="ECO:0000313" key="2">
    <source>
        <dbReference type="Proteomes" id="UP000439903"/>
    </source>
</evidence>
<reference evidence="1 2" key="1">
    <citation type="journal article" date="2019" name="Environ. Microbiol.">
        <title>At the nexus of three kingdoms: the genome of the mycorrhizal fungus Gigaspora margarita provides insights into plant, endobacterial and fungal interactions.</title>
        <authorList>
            <person name="Venice F."/>
            <person name="Ghignone S."/>
            <person name="Salvioli di Fossalunga A."/>
            <person name="Amselem J."/>
            <person name="Novero M."/>
            <person name="Xianan X."/>
            <person name="Sedzielewska Toro K."/>
            <person name="Morin E."/>
            <person name="Lipzen A."/>
            <person name="Grigoriev I.V."/>
            <person name="Henrissat B."/>
            <person name="Martin F.M."/>
            <person name="Bonfante P."/>
        </authorList>
    </citation>
    <scope>NUCLEOTIDE SEQUENCE [LARGE SCALE GENOMIC DNA]</scope>
    <source>
        <strain evidence="1 2">BEG34</strain>
    </source>
</reference>
<accession>A0A8H4EP07</accession>
<dbReference type="Proteomes" id="UP000439903">
    <property type="component" value="Unassembled WGS sequence"/>
</dbReference>
<keyword evidence="2" id="KW-1185">Reference proteome</keyword>
<comment type="caution">
    <text evidence="1">The sequence shown here is derived from an EMBL/GenBank/DDBJ whole genome shotgun (WGS) entry which is preliminary data.</text>
</comment>
<dbReference type="EMBL" id="WTPW01000294">
    <property type="protein sequence ID" value="KAF0525832.1"/>
    <property type="molecule type" value="Genomic_DNA"/>
</dbReference>
<dbReference type="OrthoDB" id="2416940at2759"/>
<name>A0A8H4EP07_GIGMA</name>